<dbReference type="EMBL" id="JGVP01000014">
    <property type="protein sequence ID" value="KFB88462.1"/>
    <property type="molecule type" value="Genomic_DNA"/>
</dbReference>
<proteinExistence type="predicted"/>
<protein>
    <recommendedName>
        <fullName evidence="1">Phage tail protein C-terminal domain-containing protein</fullName>
    </recommendedName>
</protein>
<dbReference type="Proteomes" id="UP000028721">
    <property type="component" value="Unassembled WGS sequence"/>
</dbReference>
<sequence>METSTGKDGTIYVKVSKRRFDVDTAAIVAGEPMDIPDGRWIDLRLKMPARAVSDDMLLDG</sequence>
<feature type="domain" description="Phage tail protein C-terminal" evidence="1">
    <location>
        <begin position="2"/>
        <end position="49"/>
    </location>
</feature>
<accession>A0ABR4U8T8</accession>
<reference evidence="2 3" key="1">
    <citation type="submission" date="2014-03" db="EMBL/GenBank/DDBJ databases">
        <title>Draft genome sequence of the Serratia grimesii strain a2.</title>
        <authorList>
            <person name="Toymentseva A."/>
            <person name="Kazakov S."/>
            <person name="Giliazeva A."/>
            <person name="Ismagilova R."/>
            <person name="Shah R."/>
            <person name="Sharipova M."/>
            <person name="Khaitlina S."/>
            <person name="Mardanova A."/>
        </authorList>
    </citation>
    <scope>NUCLEOTIDE SEQUENCE [LARGE SCALE GENOMIC DNA]</scope>
    <source>
        <strain evidence="2 3">A2</strain>
    </source>
</reference>
<evidence type="ECO:0000259" key="1">
    <source>
        <dbReference type="Pfam" id="PF25670"/>
    </source>
</evidence>
<evidence type="ECO:0000313" key="3">
    <source>
        <dbReference type="Proteomes" id="UP000028721"/>
    </source>
</evidence>
<evidence type="ECO:0000313" key="2">
    <source>
        <dbReference type="EMBL" id="KFB88462.1"/>
    </source>
</evidence>
<name>A0ABR4U8T8_9GAMM</name>
<dbReference type="Pfam" id="PF25670">
    <property type="entry name" value="Phage_tail_C_2"/>
    <property type="match status" value="1"/>
</dbReference>
<organism evidence="2 3">
    <name type="scientific">Serratia grimesii</name>
    <dbReference type="NCBI Taxonomy" id="82995"/>
    <lineage>
        <taxon>Bacteria</taxon>
        <taxon>Pseudomonadati</taxon>
        <taxon>Pseudomonadota</taxon>
        <taxon>Gammaproteobacteria</taxon>
        <taxon>Enterobacterales</taxon>
        <taxon>Yersiniaceae</taxon>
        <taxon>Serratia</taxon>
    </lineage>
</organism>
<dbReference type="RefSeq" id="WP_037420874.1">
    <property type="nucleotide sequence ID" value="NZ_CBCPJK010000008.1"/>
</dbReference>
<keyword evidence="3" id="KW-1185">Reference proteome</keyword>
<comment type="caution">
    <text evidence="2">The sequence shown here is derived from an EMBL/GenBank/DDBJ whole genome shotgun (WGS) entry which is preliminary data.</text>
</comment>
<dbReference type="InterPro" id="IPR058008">
    <property type="entry name" value="Gp26_C"/>
</dbReference>
<gene>
    <name evidence="2" type="ORF">CR62_04890</name>
</gene>